<dbReference type="InterPro" id="IPR002048">
    <property type="entry name" value="EF_hand_dom"/>
</dbReference>
<evidence type="ECO:0000259" key="2">
    <source>
        <dbReference type="PROSITE" id="PS50222"/>
    </source>
</evidence>
<feature type="domain" description="EF-hand" evidence="2">
    <location>
        <begin position="85"/>
        <end position="120"/>
    </location>
</feature>
<keyword evidence="1" id="KW-0106">Calcium</keyword>
<dbReference type="PANTHER" id="PTHR23064">
    <property type="entry name" value="TROPONIN"/>
    <property type="match status" value="1"/>
</dbReference>
<dbReference type="CDD" id="cd00051">
    <property type="entry name" value="EFh"/>
    <property type="match status" value="1"/>
</dbReference>
<dbReference type="InterPro" id="IPR018247">
    <property type="entry name" value="EF_Hand_1_Ca_BS"/>
</dbReference>
<organism evidence="3 4">
    <name type="scientific">Saponaria officinalis</name>
    <name type="common">Common soapwort</name>
    <name type="synonym">Lychnis saponaria</name>
    <dbReference type="NCBI Taxonomy" id="3572"/>
    <lineage>
        <taxon>Eukaryota</taxon>
        <taxon>Viridiplantae</taxon>
        <taxon>Streptophyta</taxon>
        <taxon>Embryophyta</taxon>
        <taxon>Tracheophyta</taxon>
        <taxon>Spermatophyta</taxon>
        <taxon>Magnoliopsida</taxon>
        <taxon>eudicotyledons</taxon>
        <taxon>Gunneridae</taxon>
        <taxon>Pentapetalae</taxon>
        <taxon>Caryophyllales</taxon>
        <taxon>Caryophyllaceae</taxon>
        <taxon>Caryophylleae</taxon>
        <taxon>Saponaria</taxon>
    </lineage>
</organism>
<dbReference type="Gene3D" id="1.10.238.10">
    <property type="entry name" value="EF-hand"/>
    <property type="match status" value="2"/>
</dbReference>
<dbReference type="AlphaFoldDB" id="A0AAW1H669"/>
<accession>A0AAW1H669</accession>
<dbReference type="Proteomes" id="UP001443914">
    <property type="component" value="Unassembled WGS sequence"/>
</dbReference>
<dbReference type="EMBL" id="JBDFQZ010000012">
    <property type="protein sequence ID" value="KAK9671470.1"/>
    <property type="molecule type" value="Genomic_DNA"/>
</dbReference>
<feature type="domain" description="EF-hand" evidence="2">
    <location>
        <begin position="214"/>
        <end position="249"/>
    </location>
</feature>
<dbReference type="SUPFAM" id="SSF47473">
    <property type="entry name" value="EF-hand"/>
    <property type="match status" value="1"/>
</dbReference>
<dbReference type="PROSITE" id="PS00018">
    <property type="entry name" value="EF_HAND_1"/>
    <property type="match status" value="4"/>
</dbReference>
<dbReference type="InterPro" id="IPR011992">
    <property type="entry name" value="EF-hand-dom_pair"/>
</dbReference>
<sequence length="260" mass="29744">MFNKTQVLAMEESTASAGNSHPCPALKTFVDKLGSILCGCQNANKYKRLDAKLEKKMVEIRPTISRHDSFRTINSIILKFPQLREQIQNLRDVFLQYDEDHNGFLDRDELRKCLNNLQSNLTTKDFDDVFHSCDVDGNGLIQFHEFIVFLCLIFLLSRPSSSSSENITRFGTVELEATFEAVLQAFFCMDKNCDGKLNKSDMIMSLTDAPCERSPAHITKTRFKEMDKDKDGNVSFREFLFTLTSWLGIDSDEEIPVHDT</sequence>
<dbReference type="InterPro" id="IPR052591">
    <property type="entry name" value="CML21-like"/>
</dbReference>
<dbReference type="Pfam" id="PF13499">
    <property type="entry name" value="EF-hand_7"/>
    <property type="match status" value="2"/>
</dbReference>
<feature type="domain" description="EF-hand" evidence="2">
    <location>
        <begin position="121"/>
        <end position="156"/>
    </location>
</feature>
<keyword evidence="4" id="KW-1185">Reference proteome</keyword>
<proteinExistence type="predicted"/>
<dbReference type="GO" id="GO:0005509">
    <property type="term" value="F:calcium ion binding"/>
    <property type="evidence" value="ECO:0007669"/>
    <property type="project" value="InterPro"/>
</dbReference>
<reference evidence="3" key="1">
    <citation type="submission" date="2024-03" db="EMBL/GenBank/DDBJ databases">
        <title>WGS assembly of Saponaria officinalis var. Norfolk2.</title>
        <authorList>
            <person name="Jenkins J."/>
            <person name="Shu S."/>
            <person name="Grimwood J."/>
            <person name="Barry K."/>
            <person name="Goodstein D."/>
            <person name="Schmutz J."/>
            <person name="Leebens-Mack J."/>
            <person name="Osbourn A."/>
        </authorList>
    </citation>
    <scope>NUCLEOTIDE SEQUENCE [LARGE SCALE GENOMIC DNA]</scope>
    <source>
        <strain evidence="3">JIC</strain>
    </source>
</reference>
<protein>
    <recommendedName>
        <fullName evidence="2">EF-hand domain-containing protein</fullName>
    </recommendedName>
</protein>
<dbReference type="SMART" id="SM00054">
    <property type="entry name" value="EFh"/>
    <property type="match status" value="4"/>
</dbReference>
<evidence type="ECO:0000256" key="1">
    <source>
        <dbReference type="ARBA" id="ARBA00022837"/>
    </source>
</evidence>
<name>A0AAW1H669_SAPOF</name>
<evidence type="ECO:0000313" key="4">
    <source>
        <dbReference type="Proteomes" id="UP001443914"/>
    </source>
</evidence>
<evidence type="ECO:0000313" key="3">
    <source>
        <dbReference type="EMBL" id="KAK9671470.1"/>
    </source>
</evidence>
<gene>
    <name evidence="3" type="ORF">RND81_12G032100</name>
</gene>
<feature type="domain" description="EF-hand" evidence="2">
    <location>
        <begin position="177"/>
        <end position="212"/>
    </location>
</feature>
<comment type="caution">
    <text evidence="3">The sequence shown here is derived from an EMBL/GenBank/DDBJ whole genome shotgun (WGS) entry which is preliminary data.</text>
</comment>
<dbReference type="PROSITE" id="PS50222">
    <property type="entry name" value="EF_HAND_2"/>
    <property type="match status" value="4"/>
</dbReference>